<organism evidence="5 6">
    <name type="scientific">Zemynaea arenosa</name>
    <dbReference type="NCBI Taxonomy" id="2561931"/>
    <lineage>
        <taxon>Bacteria</taxon>
        <taxon>Pseudomonadati</taxon>
        <taxon>Pseudomonadota</taxon>
        <taxon>Betaproteobacteria</taxon>
        <taxon>Burkholderiales</taxon>
        <taxon>Oxalobacteraceae</taxon>
        <taxon>Telluria group</taxon>
        <taxon>Zemynaea</taxon>
    </lineage>
</organism>
<dbReference type="CDD" id="cd01392">
    <property type="entry name" value="HTH_LacI"/>
    <property type="match status" value="1"/>
</dbReference>
<dbReference type="OrthoDB" id="9805642at2"/>
<dbReference type="Pfam" id="PF13377">
    <property type="entry name" value="Peripla_BP_3"/>
    <property type="match status" value="1"/>
</dbReference>
<gene>
    <name evidence="5" type="ORF">E4L96_10410</name>
</gene>
<dbReference type="InterPro" id="IPR046335">
    <property type="entry name" value="LacI/GalR-like_sensor"/>
</dbReference>
<accession>A0A4Y9SGB6</accession>
<keyword evidence="1" id="KW-0805">Transcription regulation</keyword>
<dbReference type="InterPro" id="IPR000843">
    <property type="entry name" value="HTH_LacI"/>
</dbReference>
<evidence type="ECO:0000256" key="3">
    <source>
        <dbReference type="ARBA" id="ARBA00023163"/>
    </source>
</evidence>
<dbReference type="CDD" id="cd06270">
    <property type="entry name" value="PBP1_GalS-like"/>
    <property type="match status" value="1"/>
</dbReference>
<dbReference type="PANTHER" id="PTHR30146">
    <property type="entry name" value="LACI-RELATED TRANSCRIPTIONAL REPRESSOR"/>
    <property type="match status" value="1"/>
</dbReference>
<dbReference type="Proteomes" id="UP000298438">
    <property type="component" value="Unassembled WGS sequence"/>
</dbReference>
<feature type="domain" description="HTH lacI-type" evidence="4">
    <location>
        <begin position="2"/>
        <end position="56"/>
    </location>
</feature>
<dbReference type="InterPro" id="IPR010982">
    <property type="entry name" value="Lambda_DNA-bd_dom_sf"/>
</dbReference>
<sequence length="342" mass="36688">MATIKDVARLAGVGLGTASRVVSGKGSVSPATLARVKKAIDELGFRPSHAARALLSGSSQMIGVYIPVLSGTFYTPILQIIDTELRSAGLHMVVAFGSGVGDQRRQAMEGIQFLIERGCDGLIMMTGALNEDDLAQLGPAQNRLVALNHQFDSIPEQCFTVDHELGGRLAARTLLDHKHRDIAVVGGPAVLPDNVARLRGFRAELEEAGVDTNTMWVVESDFSPAGGWAAAKELTESGHPFTALFCANDEMAVGALSYFQEAGIRVPHDLSVIGYDDTPSAAFSAPRLTSVHMPWREMTENGLNALLNLCYDLKRPVTRTFPVSVTLRASLARAGSKPRKPR</sequence>
<dbReference type="Gene3D" id="3.40.50.2300">
    <property type="match status" value="2"/>
</dbReference>
<keyword evidence="3" id="KW-0804">Transcription</keyword>
<protein>
    <submittedName>
        <fullName evidence="5">LacI family DNA-binding transcriptional regulator</fullName>
    </submittedName>
</protein>
<dbReference type="GO" id="GO:0003700">
    <property type="term" value="F:DNA-binding transcription factor activity"/>
    <property type="evidence" value="ECO:0007669"/>
    <property type="project" value="TreeGrafter"/>
</dbReference>
<dbReference type="PROSITE" id="PS50932">
    <property type="entry name" value="HTH_LACI_2"/>
    <property type="match status" value="1"/>
</dbReference>
<name>A0A4Y9SGB6_9BURK</name>
<keyword evidence="2 5" id="KW-0238">DNA-binding</keyword>
<evidence type="ECO:0000313" key="6">
    <source>
        <dbReference type="Proteomes" id="UP000298438"/>
    </source>
</evidence>
<evidence type="ECO:0000313" key="5">
    <source>
        <dbReference type="EMBL" id="TFW20376.1"/>
    </source>
</evidence>
<dbReference type="Pfam" id="PF00356">
    <property type="entry name" value="LacI"/>
    <property type="match status" value="1"/>
</dbReference>
<dbReference type="SUPFAM" id="SSF53822">
    <property type="entry name" value="Periplasmic binding protein-like I"/>
    <property type="match status" value="1"/>
</dbReference>
<dbReference type="RefSeq" id="WP_135207153.1">
    <property type="nucleotide sequence ID" value="NZ_SPVF01000132.1"/>
</dbReference>
<dbReference type="PANTHER" id="PTHR30146:SF109">
    <property type="entry name" value="HTH-TYPE TRANSCRIPTIONAL REGULATOR GALS"/>
    <property type="match status" value="1"/>
</dbReference>
<dbReference type="AlphaFoldDB" id="A0A4Y9SGB6"/>
<dbReference type="GO" id="GO:0000976">
    <property type="term" value="F:transcription cis-regulatory region binding"/>
    <property type="evidence" value="ECO:0007669"/>
    <property type="project" value="TreeGrafter"/>
</dbReference>
<comment type="caution">
    <text evidence="5">The sequence shown here is derived from an EMBL/GenBank/DDBJ whole genome shotgun (WGS) entry which is preliminary data.</text>
</comment>
<dbReference type="Gene3D" id="1.10.260.40">
    <property type="entry name" value="lambda repressor-like DNA-binding domains"/>
    <property type="match status" value="1"/>
</dbReference>
<evidence type="ECO:0000256" key="1">
    <source>
        <dbReference type="ARBA" id="ARBA00023015"/>
    </source>
</evidence>
<dbReference type="SUPFAM" id="SSF47413">
    <property type="entry name" value="lambda repressor-like DNA-binding domains"/>
    <property type="match status" value="1"/>
</dbReference>
<evidence type="ECO:0000256" key="2">
    <source>
        <dbReference type="ARBA" id="ARBA00023125"/>
    </source>
</evidence>
<dbReference type="InterPro" id="IPR028082">
    <property type="entry name" value="Peripla_BP_I"/>
</dbReference>
<dbReference type="PROSITE" id="PS00356">
    <property type="entry name" value="HTH_LACI_1"/>
    <property type="match status" value="1"/>
</dbReference>
<reference evidence="5 6" key="1">
    <citation type="submission" date="2019-03" db="EMBL/GenBank/DDBJ databases">
        <title>Draft Genome Sequence of Massilia arenosa sp. nov., a Novel Massilia Species Isolated from a Sandy-loam Maize Soil.</title>
        <authorList>
            <person name="Raths R."/>
            <person name="Peta V."/>
            <person name="Bucking H."/>
        </authorList>
    </citation>
    <scope>NUCLEOTIDE SEQUENCE [LARGE SCALE GENOMIC DNA]</scope>
    <source>
        <strain evidence="5 6">MC02</strain>
    </source>
</reference>
<dbReference type="EMBL" id="SPVF01000132">
    <property type="protein sequence ID" value="TFW20376.1"/>
    <property type="molecule type" value="Genomic_DNA"/>
</dbReference>
<dbReference type="SMART" id="SM00354">
    <property type="entry name" value="HTH_LACI"/>
    <property type="match status" value="1"/>
</dbReference>
<keyword evidence="6" id="KW-1185">Reference proteome</keyword>
<evidence type="ECO:0000259" key="4">
    <source>
        <dbReference type="PROSITE" id="PS50932"/>
    </source>
</evidence>
<proteinExistence type="predicted"/>